<evidence type="ECO:0000313" key="3">
    <source>
        <dbReference type="Proteomes" id="UP001597541"/>
    </source>
</evidence>
<proteinExistence type="predicted"/>
<organism evidence="2 3">
    <name type="scientific">Paenibacillus gansuensis</name>
    <dbReference type="NCBI Taxonomy" id="306542"/>
    <lineage>
        <taxon>Bacteria</taxon>
        <taxon>Bacillati</taxon>
        <taxon>Bacillota</taxon>
        <taxon>Bacilli</taxon>
        <taxon>Bacillales</taxon>
        <taxon>Paenibacillaceae</taxon>
        <taxon>Paenibacillus</taxon>
    </lineage>
</organism>
<dbReference type="RefSeq" id="WP_377602040.1">
    <property type="nucleotide sequence ID" value="NZ_JBHUME010000007.1"/>
</dbReference>
<comment type="caution">
    <text evidence="2">The sequence shown here is derived from an EMBL/GenBank/DDBJ whole genome shotgun (WGS) entry which is preliminary data.</text>
</comment>
<evidence type="ECO:0000256" key="1">
    <source>
        <dbReference type="SAM" id="SignalP"/>
    </source>
</evidence>
<feature type="signal peptide" evidence="1">
    <location>
        <begin position="1"/>
        <end position="31"/>
    </location>
</feature>
<dbReference type="PROSITE" id="PS51257">
    <property type="entry name" value="PROKAR_LIPOPROTEIN"/>
    <property type="match status" value="1"/>
</dbReference>
<dbReference type="SUPFAM" id="SSF53850">
    <property type="entry name" value="Periplasmic binding protein-like II"/>
    <property type="match status" value="1"/>
</dbReference>
<reference evidence="3" key="1">
    <citation type="journal article" date="2019" name="Int. J. Syst. Evol. Microbiol.">
        <title>The Global Catalogue of Microorganisms (GCM) 10K type strain sequencing project: providing services to taxonomists for standard genome sequencing and annotation.</title>
        <authorList>
            <consortium name="The Broad Institute Genomics Platform"/>
            <consortium name="The Broad Institute Genome Sequencing Center for Infectious Disease"/>
            <person name="Wu L."/>
            <person name="Ma J."/>
        </authorList>
    </citation>
    <scope>NUCLEOTIDE SEQUENCE [LARGE SCALE GENOMIC DNA]</scope>
    <source>
        <strain evidence="3">KCTC 3950</strain>
    </source>
</reference>
<dbReference type="InterPro" id="IPR006059">
    <property type="entry name" value="SBP"/>
</dbReference>
<dbReference type="PANTHER" id="PTHR43649:SF12">
    <property type="entry name" value="DIACETYLCHITOBIOSE BINDING PROTEIN DASA"/>
    <property type="match status" value="1"/>
</dbReference>
<gene>
    <name evidence="2" type="ORF">ACFSUF_08485</name>
</gene>
<dbReference type="Pfam" id="PF01547">
    <property type="entry name" value="SBP_bac_1"/>
    <property type="match status" value="1"/>
</dbReference>
<dbReference type="Gene3D" id="3.40.190.10">
    <property type="entry name" value="Periplasmic binding protein-like II"/>
    <property type="match status" value="2"/>
</dbReference>
<dbReference type="InterPro" id="IPR050490">
    <property type="entry name" value="Bact_solute-bd_prot1"/>
</dbReference>
<keyword evidence="1" id="KW-0732">Signal</keyword>
<dbReference type="PANTHER" id="PTHR43649">
    <property type="entry name" value="ARABINOSE-BINDING PROTEIN-RELATED"/>
    <property type="match status" value="1"/>
</dbReference>
<dbReference type="Proteomes" id="UP001597541">
    <property type="component" value="Unassembled WGS sequence"/>
</dbReference>
<accession>A0ABW5PBX1</accession>
<feature type="chain" id="PRO_5045340401" evidence="1">
    <location>
        <begin position="32"/>
        <end position="434"/>
    </location>
</feature>
<protein>
    <submittedName>
        <fullName evidence="2">ABC transporter substrate-binding protein</fullName>
    </submittedName>
</protein>
<evidence type="ECO:0000313" key="2">
    <source>
        <dbReference type="EMBL" id="MFD2612456.1"/>
    </source>
</evidence>
<sequence>MLSLVKGSRLAIAVLLSLCLTVTACSNPETASDGKEGTITLTVPDAKIWGEESSALQVMYDLFEAENPGIKVKQTSVEDYAPALAAGKAPDLMLMDPFVAKESYKQNYVEPLDTYYDQYGWGDGMYKWAKNAYSMDGKTIGIPWNYEGLLLVYNETLFKENGWNVPKNYKELVALTEQMKQKDLIPMSWGTSDCPGCDDWWVTSIVNSVLGPAGTKELFSGDKKWTDPAIVEAMQRFTDFWKAGNLSDKKSHSISQEDSMQLFATGRAAMRLDGTWSLASGIETDFEVGFAPFPSWKEDGEPVIPLGVGGGLVMNAKSKHKDEVAKLLTYFFHPDVMKSMAEHGIPEPKETDFSSLDLKPGIAKVLELINAAAKDGKTGYVAWSYGSPSVVSVLESDVASMYLDKMSVEKWLGELQKKKEKDQSENNLFSLSNY</sequence>
<keyword evidence="3" id="KW-1185">Reference proteome</keyword>
<dbReference type="EMBL" id="JBHUME010000007">
    <property type="protein sequence ID" value="MFD2612456.1"/>
    <property type="molecule type" value="Genomic_DNA"/>
</dbReference>
<name>A0ABW5PBX1_9BACL</name>